<protein>
    <submittedName>
        <fullName evidence="8">ABC transporter permease</fullName>
    </submittedName>
</protein>
<gene>
    <name evidence="8" type="ORF">CUJ86_08265</name>
</gene>
<proteinExistence type="inferred from homology"/>
<dbReference type="Gene3D" id="1.10.3720.10">
    <property type="entry name" value="MetI-like"/>
    <property type="match status" value="1"/>
</dbReference>
<dbReference type="InterPro" id="IPR035906">
    <property type="entry name" value="MetI-like_sf"/>
</dbReference>
<evidence type="ECO:0000256" key="5">
    <source>
        <dbReference type="ARBA" id="ARBA00023136"/>
    </source>
</evidence>
<evidence type="ECO:0000256" key="3">
    <source>
        <dbReference type="ARBA" id="ARBA00022692"/>
    </source>
</evidence>
<comment type="similarity">
    <text evidence="6">Belongs to the binding-protein-dependent transport system permease family.</text>
</comment>
<dbReference type="PROSITE" id="PS50928">
    <property type="entry name" value="ABC_TM1"/>
    <property type="match status" value="1"/>
</dbReference>
<dbReference type="Pfam" id="PF00528">
    <property type="entry name" value="BPD_transp_1"/>
    <property type="match status" value="1"/>
</dbReference>
<dbReference type="Proteomes" id="UP000292580">
    <property type="component" value="Unassembled WGS sequence"/>
</dbReference>
<sequence>MVAVEVLLGATAQHIVLAYAALVISIAIAVPLAVLSLSSRPVASVVMTAANLVQAIPSLAVVAFVVPLLGIGFYPAIIVLVFRAFLPIVKNTWIGLSTTDPTSVEAARGIGLTNGQITRYIRFPHAYPAMFAGIRFAAILTNSVAVLTAIIGSGGLGTLIFEGISGSNIATLLSGAVPAILIAVCVDRALGEVEARIQK</sequence>
<evidence type="ECO:0000313" key="9">
    <source>
        <dbReference type="Proteomes" id="UP000292580"/>
    </source>
</evidence>
<dbReference type="GO" id="GO:0055085">
    <property type="term" value="P:transmembrane transport"/>
    <property type="evidence" value="ECO:0007669"/>
    <property type="project" value="InterPro"/>
</dbReference>
<keyword evidence="3 6" id="KW-0812">Transmembrane</keyword>
<feature type="transmembrane region" description="Helical" evidence="6">
    <location>
        <begin position="167"/>
        <end position="190"/>
    </location>
</feature>
<dbReference type="InterPro" id="IPR051204">
    <property type="entry name" value="ABC_transp_perm/SBD"/>
</dbReference>
<dbReference type="RefSeq" id="WP_130647091.1">
    <property type="nucleotide sequence ID" value="NZ_PGCL01000003.1"/>
</dbReference>
<dbReference type="EMBL" id="PGCL01000003">
    <property type="protein sequence ID" value="TAJ44027.1"/>
    <property type="molecule type" value="Genomic_DNA"/>
</dbReference>
<keyword evidence="5 6" id="KW-0472">Membrane</keyword>
<feature type="transmembrane region" description="Helical" evidence="6">
    <location>
        <begin position="136"/>
        <end position="161"/>
    </location>
</feature>
<evidence type="ECO:0000259" key="7">
    <source>
        <dbReference type="PROSITE" id="PS50928"/>
    </source>
</evidence>
<evidence type="ECO:0000256" key="6">
    <source>
        <dbReference type="RuleBase" id="RU363032"/>
    </source>
</evidence>
<dbReference type="InterPro" id="IPR000515">
    <property type="entry name" value="MetI-like"/>
</dbReference>
<feature type="transmembrane region" description="Helical" evidence="6">
    <location>
        <begin position="12"/>
        <end position="35"/>
    </location>
</feature>
<dbReference type="SUPFAM" id="SSF161098">
    <property type="entry name" value="MetI-like"/>
    <property type="match status" value="1"/>
</dbReference>
<reference evidence="8 9" key="1">
    <citation type="submission" date="2017-11" db="EMBL/GenBank/DDBJ databases">
        <title>Isolation and Characterization of Methanofollis Species from Methane Seep Offshore SW Taiwan.</title>
        <authorList>
            <person name="Teng N.-H."/>
            <person name="Lai M.-C."/>
            <person name="Chen S.-C."/>
        </authorList>
    </citation>
    <scope>NUCLEOTIDE SEQUENCE [LARGE SCALE GENOMIC DNA]</scope>
    <source>
        <strain evidence="8 9">FWC-SCC2</strain>
    </source>
</reference>
<comment type="subcellular location">
    <subcellularLocation>
        <location evidence="6">Cell membrane</location>
        <topology evidence="6">Multi-pass membrane protein</topology>
    </subcellularLocation>
    <subcellularLocation>
        <location evidence="1">Membrane</location>
        <topology evidence="1">Multi-pass membrane protein</topology>
    </subcellularLocation>
</comment>
<feature type="domain" description="ABC transmembrane type-1" evidence="7">
    <location>
        <begin position="11"/>
        <end position="190"/>
    </location>
</feature>
<keyword evidence="4 6" id="KW-1133">Transmembrane helix</keyword>
<dbReference type="GO" id="GO:0031460">
    <property type="term" value="P:glycine betaine transport"/>
    <property type="evidence" value="ECO:0007669"/>
    <property type="project" value="TreeGrafter"/>
</dbReference>
<name>A0A483CMB1_9EURY</name>
<dbReference type="CDD" id="cd06261">
    <property type="entry name" value="TM_PBP2"/>
    <property type="match status" value="1"/>
</dbReference>
<organism evidence="8 9">
    <name type="scientific">Methanofollis fontis</name>
    <dbReference type="NCBI Taxonomy" id="2052832"/>
    <lineage>
        <taxon>Archaea</taxon>
        <taxon>Methanobacteriati</taxon>
        <taxon>Methanobacteriota</taxon>
        <taxon>Stenosarchaea group</taxon>
        <taxon>Methanomicrobia</taxon>
        <taxon>Methanomicrobiales</taxon>
        <taxon>Methanomicrobiaceae</taxon>
        <taxon>Methanofollis</taxon>
    </lineage>
</organism>
<keyword evidence="9" id="KW-1185">Reference proteome</keyword>
<evidence type="ECO:0000313" key="8">
    <source>
        <dbReference type="EMBL" id="TAJ44027.1"/>
    </source>
</evidence>
<keyword evidence="2 6" id="KW-0813">Transport</keyword>
<comment type="caution">
    <text evidence="8">The sequence shown here is derived from an EMBL/GenBank/DDBJ whole genome shotgun (WGS) entry which is preliminary data.</text>
</comment>
<dbReference type="PANTHER" id="PTHR30177:SF4">
    <property type="entry name" value="OSMOPROTECTANT IMPORT PERMEASE PROTEIN OSMW"/>
    <property type="match status" value="1"/>
</dbReference>
<dbReference type="PANTHER" id="PTHR30177">
    <property type="entry name" value="GLYCINE BETAINE/L-PROLINE TRANSPORT SYSTEM PERMEASE PROTEIN PROW"/>
    <property type="match status" value="1"/>
</dbReference>
<dbReference type="AlphaFoldDB" id="A0A483CMB1"/>
<evidence type="ECO:0000256" key="4">
    <source>
        <dbReference type="ARBA" id="ARBA00022989"/>
    </source>
</evidence>
<accession>A0A483CMB1</accession>
<evidence type="ECO:0000256" key="2">
    <source>
        <dbReference type="ARBA" id="ARBA00022448"/>
    </source>
</evidence>
<dbReference type="OrthoDB" id="214012at2157"/>
<dbReference type="GO" id="GO:0005886">
    <property type="term" value="C:plasma membrane"/>
    <property type="evidence" value="ECO:0007669"/>
    <property type="project" value="UniProtKB-SubCell"/>
</dbReference>
<evidence type="ECO:0000256" key="1">
    <source>
        <dbReference type="ARBA" id="ARBA00004141"/>
    </source>
</evidence>